<evidence type="ECO:0000313" key="1">
    <source>
        <dbReference type="EMBL" id="GLC25939.1"/>
    </source>
</evidence>
<gene>
    <name evidence="1" type="ORF">rosag_24520</name>
</gene>
<sequence>MPADDAHAVRAAADALRALRAPWAIAGGWALDLALGRVTRAHADVDVAVFRDDQDALRAALPDWHLDAVVDGRLVPWMPGTRLELPVHELHARPPAGRGEPPLELLLNERDATDWVYRRDAAVRLPLARAIRDVGGGLRALAPEVVLLYKSKAPRAADDRDFRAAQPLLDAEGRAWLQAALVRAAPAHPWAAALAADE</sequence>
<dbReference type="EMBL" id="BRXS01000003">
    <property type="protein sequence ID" value="GLC25939.1"/>
    <property type="molecule type" value="Genomic_DNA"/>
</dbReference>
<evidence type="ECO:0008006" key="3">
    <source>
        <dbReference type="Google" id="ProtNLM"/>
    </source>
</evidence>
<keyword evidence="2" id="KW-1185">Reference proteome</keyword>
<evidence type="ECO:0000313" key="2">
    <source>
        <dbReference type="Proteomes" id="UP001161325"/>
    </source>
</evidence>
<name>A0AA37Q3J8_9BACT</name>
<dbReference type="Proteomes" id="UP001161325">
    <property type="component" value="Unassembled WGS sequence"/>
</dbReference>
<dbReference type="Gene3D" id="3.30.460.40">
    <property type="match status" value="1"/>
</dbReference>
<dbReference type="InterPro" id="IPR019646">
    <property type="entry name" value="Aminoglyc_AdlTrfase"/>
</dbReference>
<accession>A0AA37Q3J8</accession>
<dbReference type="Pfam" id="PF10706">
    <property type="entry name" value="Aminoglyc_resit"/>
    <property type="match status" value="1"/>
</dbReference>
<reference evidence="1" key="1">
    <citation type="submission" date="2022-08" db="EMBL/GenBank/DDBJ databases">
        <title>Draft genome sequencing of Roseisolibacter agri AW1220.</title>
        <authorList>
            <person name="Tobiishi Y."/>
            <person name="Tonouchi A."/>
        </authorList>
    </citation>
    <scope>NUCLEOTIDE SEQUENCE</scope>
    <source>
        <strain evidence="1">AW1220</strain>
    </source>
</reference>
<dbReference type="RefSeq" id="WP_284350402.1">
    <property type="nucleotide sequence ID" value="NZ_BRXS01000003.1"/>
</dbReference>
<proteinExistence type="predicted"/>
<protein>
    <recommendedName>
        <fullName evidence="3">Amino acid transporter</fullName>
    </recommendedName>
</protein>
<organism evidence="1 2">
    <name type="scientific">Roseisolibacter agri</name>
    <dbReference type="NCBI Taxonomy" id="2014610"/>
    <lineage>
        <taxon>Bacteria</taxon>
        <taxon>Pseudomonadati</taxon>
        <taxon>Gemmatimonadota</taxon>
        <taxon>Gemmatimonadia</taxon>
        <taxon>Gemmatimonadales</taxon>
        <taxon>Gemmatimonadaceae</taxon>
        <taxon>Roseisolibacter</taxon>
    </lineage>
</organism>
<comment type="caution">
    <text evidence="1">The sequence shown here is derived from an EMBL/GenBank/DDBJ whole genome shotgun (WGS) entry which is preliminary data.</text>
</comment>
<dbReference type="AlphaFoldDB" id="A0AA37Q3J8"/>